<keyword evidence="14" id="KW-1185">Reference proteome</keyword>
<dbReference type="Pfam" id="PF00394">
    <property type="entry name" value="Cu-oxidase"/>
    <property type="match status" value="1"/>
</dbReference>
<dbReference type="EMBL" id="BJWL01000028">
    <property type="protein sequence ID" value="GFZ19929.1"/>
    <property type="molecule type" value="Genomic_DNA"/>
</dbReference>
<evidence type="ECO:0000313" key="14">
    <source>
        <dbReference type="Proteomes" id="UP000585474"/>
    </source>
</evidence>
<comment type="subcellular location">
    <subcellularLocation>
        <location evidence="2">Secreted</location>
        <location evidence="2">Extracellular space</location>
        <location evidence="2">Apoplast</location>
    </subcellularLocation>
</comment>
<dbReference type="InterPro" id="IPR034288">
    <property type="entry name" value="CuRO_1_LCC"/>
</dbReference>
<evidence type="ECO:0000256" key="7">
    <source>
        <dbReference type="ARBA" id="ARBA00022737"/>
    </source>
</evidence>
<dbReference type="GO" id="GO:0005507">
    <property type="term" value="F:copper ion binding"/>
    <property type="evidence" value="ECO:0007669"/>
    <property type="project" value="InterPro"/>
</dbReference>
<evidence type="ECO:0000256" key="5">
    <source>
        <dbReference type="ARBA" id="ARBA00022523"/>
    </source>
</evidence>
<name>A0A7J0HA32_9ERIC</name>
<evidence type="ECO:0000313" key="13">
    <source>
        <dbReference type="EMBL" id="GFZ19929.1"/>
    </source>
</evidence>
<dbReference type="InterPro" id="IPR045087">
    <property type="entry name" value="Cu-oxidase_fam"/>
</dbReference>
<dbReference type="GO" id="GO:0046274">
    <property type="term" value="P:lignin catabolic process"/>
    <property type="evidence" value="ECO:0007669"/>
    <property type="project" value="UniProtKB-KW"/>
</dbReference>
<dbReference type="OrthoDB" id="2121828at2759"/>
<dbReference type="Pfam" id="PF07732">
    <property type="entry name" value="Cu-oxidase_3"/>
    <property type="match status" value="1"/>
</dbReference>
<dbReference type="PANTHER" id="PTHR11709">
    <property type="entry name" value="MULTI-COPPER OXIDASE"/>
    <property type="match status" value="1"/>
</dbReference>
<reference evidence="13 14" key="1">
    <citation type="submission" date="2019-07" db="EMBL/GenBank/DDBJ databases">
        <title>De Novo Assembly of kiwifruit Actinidia rufa.</title>
        <authorList>
            <person name="Sugita-Konishi S."/>
            <person name="Sato K."/>
            <person name="Mori E."/>
            <person name="Abe Y."/>
            <person name="Kisaki G."/>
            <person name="Hamano K."/>
            <person name="Suezawa K."/>
            <person name="Otani M."/>
            <person name="Fukuda T."/>
            <person name="Manabe T."/>
            <person name="Gomi K."/>
            <person name="Tabuchi M."/>
            <person name="Akimitsu K."/>
            <person name="Kataoka I."/>
        </authorList>
    </citation>
    <scope>NUCLEOTIDE SEQUENCE [LARGE SCALE GENOMIC DNA]</scope>
    <source>
        <strain evidence="14">cv. Fuchu</strain>
    </source>
</reference>
<evidence type="ECO:0000256" key="10">
    <source>
        <dbReference type="ARBA" id="ARBA00023185"/>
    </source>
</evidence>
<dbReference type="InterPro" id="IPR008972">
    <property type="entry name" value="Cupredoxin"/>
</dbReference>
<evidence type="ECO:0000259" key="11">
    <source>
        <dbReference type="Pfam" id="PF00394"/>
    </source>
</evidence>
<keyword evidence="9" id="KW-0186">Copper</keyword>
<dbReference type="AlphaFoldDB" id="A0A7J0HA32"/>
<dbReference type="CDD" id="cd13849">
    <property type="entry name" value="CuRO_1_LCC_plant"/>
    <property type="match status" value="1"/>
</dbReference>
<dbReference type="EC" id="1.10.3.2" evidence="4"/>
<sequence>METNLRVLKLTAIQTSSSPKETQISDLLALEYKTKIQETPVTRLCRTHNIITVNGQFPGPTLKVQNGDTLVVKVLNSARSNVTIHWHGIRQMRTPWADSPKYVTQCPIKPGGTYTYWFTIENQEGALWRGNLAEINREWWNRDHISVPRQAIFTGPAPNVSDAYIICNYSSRGARTQRNVRSSVDSGDRIILRIINAALNQQLFFAVANHRLTVVAADAAYTKPITTSTLMLGPGQTNDVLLTADQTLGRYYMAARAYATIQNAPFTTTTTTTTAILEYKSTNRRVPTRPTLPRLPANKDTATATSFTTQFRSHSRVKVPTAINENLFFIVGLGLSIVHPDPGVKGLTIPGLRPA</sequence>
<dbReference type="InterPro" id="IPR011707">
    <property type="entry name" value="Cu-oxidase-like_N"/>
</dbReference>
<protein>
    <recommendedName>
        <fullName evidence="4">laccase</fullName>
        <ecNumber evidence="4">1.10.3.2</ecNumber>
    </recommendedName>
</protein>
<evidence type="ECO:0000256" key="3">
    <source>
        <dbReference type="ARBA" id="ARBA00010609"/>
    </source>
</evidence>
<proteinExistence type="inferred from homology"/>
<dbReference type="GO" id="GO:0052716">
    <property type="term" value="F:hydroquinone:oxygen oxidoreductase activity"/>
    <property type="evidence" value="ECO:0007669"/>
    <property type="project" value="UniProtKB-EC"/>
</dbReference>
<evidence type="ECO:0000259" key="12">
    <source>
        <dbReference type="Pfam" id="PF07732"/>
    </source>
</evidence>
<evidence type="ECO:0000256" key="9">
    <source>
        <dbReference type="ARBA" id="ARBA00023008"/>
    </source>
</evidence>
<keyword evidence="10" id="KW-0439">Lignin degradation</keyword>
<evidence type="ECO:0000256" key="2">
    <source>
        <dbReference type="ARBA" id="ARBA00004271"/>
    </source>
</evidence>
<evidence type="ECO:0000256" key="8">
    <source>
        <dbReference type="ARBA" id="ARBA00023002"/>
    </source>
</evidence>
<dbReference type="InterPro" id="IPR034285">
    <property type="entry name" value="CuRO_2_LCC"/>
</dbReference>
<keyword evidence="5" id="KW-0052">Apoplast</keyword>
<comment type="caution">
    <text evidence="13">The sequence shown here is derived from an EMBL/GenBank/DDBJ whole genome shotgun (WGS) entry which is preliminary data.</text>
</comment>
<feature type="domain" description="Plastocyanin-like" evidence="12">
    <location>
        <begin position="36"/>
        <end position="128"/>
    </location>
</feature>
<dbReference type="Gene3D" id="2.60.40.420">
    <property type="entry name" value="Cupredoxins - blue copper proteins"/>
    <property type="match status" value="2"/>
</dbReference>
<gene>
    <name evidence="13" type="ORF">Acr_28g0006340</name>
</gene>
<dbReference type="InterPro" id="IPR001117">
    <property type="entry name" value="Cu-oxidase_2nd"/>
</dbReference>
<dbReference type="SUPFAM" id="SSF49503">
    <property type="entry name" value="Cupredoxins"/>
    <property type="match status" value="2"/>
</dbReference>
<evidence type="ECO:0000256" key="1">
    <source>
        <dbReference type="ARBA" id="ARBA00000349"/>
    </source>
</evidence>
<dbReference type="GO" id="GO:0048046">
    <property type="term" value="C:apoplast"/>
    <property type="evidence" value="ECO:0007669"/>
    <property type="project" value="UniProtKB-SubCell"/>
</dbReference>
<evidence type="ECO:0000256" key="4">
    <source>
        <dbReference type="ARBA" id="ARBA00012297"/>
    </source>
</evidence>
<accession>A0A7J0HA32</accession>
<dbReference type="CDD" id="cd13875">
    <property type="entry name" value="CuRO_2_LCC_plant"/>
    <property type="match status" value="1"/>
</dbReference>
<keyword evidence="7" id="KW-0677">Repeat</keyword>
<keyword evidence="8" id="KW-0560">Oxidoreductase</keyword>
<keyword evidence="6" id="KW-0964">Secreted</keyword>
<evidence type="ECO:0000256" key="6">
    <source>
        <dbReference type="ARBA" id="ARBA00022525"/>
    </source>
</evidence>
<comment type="catalytic activity">
    <reaction evidence="1">
        <text>4 hydroquinone + O2 = 4 benzosemiquinone + 2 H2O</text>
        <dbReference type="Rhea" id="RHEA:11276"/>
        <dbReference type="ChEBI" id="CHEBI:15377"/>
        <dbReference type="ChEBI" id="CHEBI:15379"/>
        <dbReference type="ChEBI" id="CHEBI:17594"/>
        <dbReference type="ChEBI" id="CHEBI:17977"/>
        <dbReference type="EC" id="1.10.3.2"/>
    </reaction>
</comment>
<dbReference type="PANTHER" id="PTHR11709:SF68">
    <property type="entry name" value="LACCASE-13"/>
    <property type="match status" value="1"/>
</dbReference>
<organism evidence="13 14">
    <name type="scientific">Actinidia rufa</name>
    <dbReference type="NCBI Taxonomy" id="165716"/>
    <lineage>
        <taxon>Eukaryota</taxon>
        <taxon>Viridiplantae</taxon>
        <taxon>Streptophyta</taxon>
        <taxon>Embryophyta</taxon>
        <taxon>Tracheophyta</taxon>
        <taxon>Spermatophyta</taxon>
        <taxon>Magnoliopsida</taxon>
        <taxon>eudicotyledons</taxon>
        <taxon>Gunneridae</taxon>
        <taxon>Pentapetalae</taxon>
        <taxon>asterids</taxon>
        <taxon>Ericales</taxon>
        <taxon>Actinidiaceae</taxon>
        <taxon>Actinidia</taxon>
    </lineage>
</organism>
<dbReference type="Proteomes" id="UP000585474">
    <property type="component" value="Unassembled WGS sequence"/>
</dbReference>
<comment type="similarity">
    <text evidence="3">Belongs to the multicopper oxidase family.</text>
</comment>
<feature type="domain" description="Plastocyanin-like" evidence="11">
    <location>
        <begin position="137"/>
        <end position="280"/>
    </location>
</feature>